<dbReference type="Proteomes" id="UP000609651">
    <property type="component" value="Unassembled WGS sequence"/>
</dbReference>
<comment type="caution">
    <text evidence="1">The sequence shown here is derived from an EMBL/GenBank/DDBJ whole genome shotgun (WGS) entry which is preliminary data.</text>
</comment>
<evidence type="ECO:0000313" key="2">
    <source>
        <dbReference type="Proteomes" id="UP000609651"/>
    </source>
</evidence>
<proteinExistence type="predicted"/>
<dbReference type="EMBL" id="WTPX01000033">
    <property type="protein sequence ID" value="NNJ25360.1"/>
    <property type="molecule type" value="Genomic_DNA"/>
</dbReference>
<keyword evidence="2" id="KW-1185">Reference proteome</keyword>
<protein>
    <submittedName>
        <fullName evidence="1">Uncharacterized protein</fullName>
    </submittedName>
</protein>
<evidence type="ECO:0000313" key="1">
    <source>
        <dbReference type="EMBL" id="NNJ25360.1"/>
    </source>
</evidence>
<gene>
    <name evidence="1" type="ORF">LzC2_14300</name>
</gene>
<accession>A0ABX1VB75</accession>
<reference evidence="1 2" key="1">
    <citation type="journal article" date="2020" name="Syst. Appl. Microbiol.">
        <title>Alienimonas chondri sp. nov., a novel planctomycete isolated from the biofilm of the red alga Chondrus crispus.</title>
        <authorList>
            <person name="Vitorino I."/>
            <person name="Albuquerque L."/>
            <person name="Wiegand S."/>
            <person name="Kallscheuer N."/>
            <person name="da Costa M.S."/>
            <person name="Lobo-da-Cunha A."/>
            <person name="Jogler C."/>
            <person name="Lage O.M."/>
        </authorList>
    </citation>
    <scope>NUCLEOTIDE SEQUENCE [LARGE SCALE GENOMIC DNA]</scope>
    <source>
        <strain evidence="1 2">LzC2</strain>
    </source>
</reference>
<sequence length="169" mass="18202">MARTESDREDLFAEAVALRRRVEFVVPGLPGAMNPVVAGVHRDGRVSMYCGGAAADHFDPSGRLTRSFAVGANGVPRLYRSQGDTLAELIRECSADRTTLVRRDLPTEELAAALQAIRDRLRTVAAALADGSAEPLRITDDDPRADLAAFFATALPADTPLAPRFKGKR</sequence>
<organism evidence="1 2">
    <name type="scientific">Alienimonas chondri</name>
    <dbReference type="NCBI Taxonomy" id="2681879"/>
    <lineage>
        <taxon>Bacteria</taxon>
        <taxon>Pseudomonadati</taxon>
        <taxon>Planctomycetota</taxon>
        <taxon>Planctomycetia</taxon>
        <taxon>Planctomycetales</taxon>
        <taxon>Planctomycetaceae</taxon>
        <taxon>Alienimonas</taxon>
    </lineage>
</organism>
<dbReference type="RefSeq" id="WP_171185279.1">
    <property type="nucleotide sequence ID" value="NZ_WTPX01000033.1"/>
</dbReference>
<name>A0ABX1VB75_9PLAN</name>